<sequence length="441" mass="48715">MSAIRASIQTSAIGGITLGIVVKQRTEFTPSIISATQRGSIKELRSFFVSESLRIDHVDDINGRSALHYAMYSITIDIDRVRMLLQYGSDPDHEDDLGESVRHIVARKVLTNSDERPILQDLELLLPISKAVSDFEFNFIHKVVVGLCPVNLGLILQASDKTVLDQMNGQDNLGKTPLHWAVARADLSAIRALLAAGANVNIFTHKGHTSLMESLVWQKDPTCAFAVMDAGVDLERRDLDGFLPFHHAIGFNRLPVAARMIEMGVDVESRTTNAQETALAIAARRNLVGLVEYLCDQGADLNALDRWGWTPLLRAIESKAHDTLKMLLDRGANHTRRTPTGATILHIAAIRGNVETFDILASGSLNGMDVEAKDQKDHPATYYFEDENTNLDNPEAEPAFRRLLRAMEHTMAEAVPSAQDHVESDGEADCHFVDAQELLKI</sequence>
<dbReference type="EMBL" id="JAWDJW010000771">
    <property type="protein sequence ID" value="KAK3080043.1"/>
    <property type="molecule type" value="Genomic_DNA"/>
</dbReference>
<name>A0ACC3DTQ9_9PEZI</name>
<proteinExistence type="predicted"/>
<evidence type="ECO:0000313" key="1">
    <source>
        <dbReference type="EMBL" id="KAK3080043.1"/>
    </source>
</evidence>
<gene>
    <name evidence="1" type="ORF">LTS18_003268</name>
</gene>
<organism evidence="1 2">
    <name type="scientific">Coniosporium uncinatum</name>
    <dbReference type="NCBI Taxonomy" id="93489"/>
    <lineage>
        <taxon>Eukaryota</taxon>
        <taxon>Fungi</taxon>
        <taxon>Dikarya</taxon>
        <taxon>Ascomycota</taxon>
        <taxon>Pezizomycotina</taxon>
        <taxon>Dothideomycetes</taxon>
        <taxon>Dothideomycetes incertae sedis</taxon>
        <taxon>Coniosporium</taxon>
    </lineage>
</organism>
<evidence type="ECO:0000313" key="2">
    <source>
        <dbReference type="Proteomes" id="UP001186974"/>
    </source>
</evidence>
<comment type="caution">
    <text evidence="1">The sequence shown here is derived from an EMBL/GenBank/DDBJ whole genome shotgun (WGS) entry which is preliminary data.</text>
</comment>
<dbReference type="Proteomes" id="UP001186974">
    <property type="component" value="Unassembled WGS sequence"/>
</dbReference>
<accession>A0ACC3DTQ9</accession>
<keyword evidence="2" id="KW-1185">Reference proteome</keyword>
<reference evidence="1" key="1">
    <citation type="submission" date="2024-09" db="EMBL/GenBank/DDBJ databases">
        <title>Black Yeasts Isolated from many extreme environments.</title>
        <authorList>
            <person name="Coleine C."/>
            <person name="Stajich J.E."/>
            <person name="Selbmann L."/>
        </authorList>
    </citation>
    <scope>NUCLEOTIDE SEQUENCE</scope>
    <source>
        <strain evidence="1">CCFEE 5737</strain>
    </source>
</reference>
<protein>
    <submittedName>
        <fullName evidence="1">Uncharacterized protein</fullName>
    </submittedName>
</protein>